<keyword evidence="10" id="KW-1185">Reference proteome</keyword>
<evidence type="ECO:0000259" key="8">
    <source>
        <dbReference type="PROSITE" id="PS50048"/>
    </source>
</evidence>
<dbReference type="GO" id="GO:0045944">
    <property type="term" value="P:positive regulation of transcription by RNA polymerase II"/>
    <property type="evidence" value="ECO:0007669"/>
    <property type="project" value="TreeGrafter"/>
</dbReference>
<proteinExistence type="predicted"/>
<dbReference type="InterPro" id="IPR007219">
    <property type="entry name" value="XnlR_reg_dom"/>
</dbReference>
<dbReference type="GO" id="GO:0000981">
    <property type="term" value="F:DNA-binding transcription factor activity, RNA polymerase II-specific"/>
    <property type="evidence" value="ECO:0007669"/>
    <property type="project" value="InterPro"/>
</dbReference>
<dbReference type="STRING" id="1531966.A0A0A1TIX5"/>
<evidence type="ECO:0000256" key="6">
    <source>
        <dbReference type="ARBA" id="ARBA00023163"/>
    </source>
</evidence>
<dbReference type="PANTHER" id="PTHR47782:SF8">
    <property type="entry name" value="ZN(II)2CYS6 TRANSCRIPTION FACTOR (EUROFUNG)"/>
    <property type="match status" value="1"/>
</dbReference>
<gene>
    <name evidence="9" type="ORF">VHEMI06241</name>
</gene>
<evidence type="ECO:0000313" key="10">
    <source>
        <dbReference type="Proteomes" id="UP000039046"/>
    </source>
</evidence>
<name>A0A0A1TIX5_9HYPO</name>
<protein>
    <recommendedName>
        <fullName evidence="8">Zn(2)-C6 fungal-type domain-containing protein</fullName>
    </recommendedName>
</protein>
<dbReference type="Pfam" id="PF00172">
    <property type="entry name" value="Zn_clus"/>
    <property type="match status" value="1"/>
</dbReference>
<dbReference type="CDD" id="cd00067">
    <property type="entry name" value="GAL4"/>
    <property type="match status" value="1"/>
</dbReference>
<dbReference type="InterPro" id="IPR036864">
    <property type="entry name" value="Zn2-C6_fun-type_DNA-bd_sf"/>
</dbReference>
<evidence type="ECO:0000256" key="5">
    <source>
        <dbReference type="ARBA" id="ARBA00023125"/>
    </source>
</evidence>
<dbReference type="SMART" id="SM00906">
    <property type="entry name" value="Fungal_trans"/>
    <property type="match status" value="1"/>
</dbReference>
<dbReference type="Pfam" id="PF04082">
    <property type="entry name" value="Fungal_trans"/>
    <property type="match status" value="1"/>
</dbReference>
<dbReference type="InterPro" id="IPR001138">
    <property type="entry name" value="Zn2Cys6_DnaBD"/>
</dbReference>
<evidence type="ECO:0000256" key="3">
    <source>
        <dbReference type="ARBA" id="ARBA00022833"/>
    </source>
</evidence>
<sequence>MDAAHIFRQGLGTVPPRQIQTFDPYQGQGYEADDFLDGDSSGQRVAHTLTACCRCRQRKTRCDPSLPRCRPCEKAGAICEYLDAAKGRKVNRYYVIKLQDKVRALEAELDQYTDEATDYPSTNEDIVRPGGMIRLSVSDETPRYLGPSSGIAMTRLLMEEAKRYTETNSISELIPEVRARRQARMQSIQMTGTPSGHKKSYPMISEHPAESLPTRAMATKLIEVFWKKCQIMWPALHEKMLHQTVEDVYNGDADHVKNFIVRMVFAISLQKLDTQYAGLADSYYQAAMKKFQDVLRPKDLKTLQCLVLVGQYSLITPASTPIYYVIGLATRICQQEGLTDEKTIATGYGLNAEIIDLRRRLVWIIATMEFGLSYYMGRPTGFAKGDDRMDVRFFATVGDDLISPDGIKEGPPCIPKVMAIHFYKMRLYQAEIRRALYEKKRAEPTNDAHQWFQNMEAKLKDWQDSTPDNFPWAVTCRFSGFYEELRAFMYRPSPQIPLPSPRAAGICYDSCAYIINLTKKEMEVEAIDITWVFLVNLCTTLNTLLWSTSYDDVREKHAKEEVEELINVAVDCLDQCSERWPGTSSASQLYGIFTKACLQSYESKGNREMQNIFSFASPSSAGDQHGSPQTFVSGDGTNPLPYLNPPNFAYVFDSPPESMATYTFDPNFPPPQPSFRSNSIFCNPTTDSNGRRFSYFPPDFSQPPDAFPDDMSRNFGKLESDLVSVSEQMSSHIPTPPESMGGGNMTGTTPSTTFSPPAMATTLAEASVSIPMLPQARNTPPMKHMVAKADPAQRDPTFSIAPQVSAATQQRPLPTTAPMSGEWFSPLPPFMSPYNLGGAAPLFGADTMSSGPNFGEVPRSGMSFGSPTDFNAPFGFPQARQGSLSQSQQLELMNVLETEGMGEIDAYLNAGNGMPGDGRWY</sequence>
<dbReference type="PANTHER" id="PTHR47782">
    <property type="entry name" value="ZN(II)2CYS6 TRANSCRIPTION FACTOR (EUROFUNG)-RELATED"/>
    <property type="match status" value="1"/>
</dbReference>
<dbReference type="GO" id="GO:0005634">
    <property type="term" value="C:nucleus"/>
    <property type="evidence" value="ECO:0007669"/>
    <property type="project" value="UniProtKB-SubCell"/>
</dbReference>
<reference evidence="9 10" key="1">
    <citation type="journal article" date="2015" name="Genome Announc.">
        <title>Draft Genome Sequence and Gene Annotation of the Entomopathogenic Fungus Verticillium hemipterigenum.</title>
        <authorList>
            <person name="Horn F."/>
            <person name="Habel A."/>
            <person name="Scharf D.H."/>
            <person name="Dworschak J."/>
            <person name="Brakhage A.A."/>
            <person name="Guthke R."/>
            <person name="Hertweck C."/>
            <person name="Linde J."/>
        </authorList>
    </citation>
    <scope>NUCLEOTIDE SEQUENCE [LARGE SCALE GENOMIC DNA]</scope>
</reference>
<evidence type="ECO:0000313" key="9">
    <source>
        <dbReference type="EMBL" id="CEJ90453.1"/>
    </source>
</evidence>
<dbReference type="InterPro" id="IPR052202">
    <property type="entry name" value="Yeast_MetPath_Reg"/>
</dbReference>
<organism evidence="9 10">
    <name type="scientific">[Torrubiella] hemipterigena</name>
    <dbReference type="NCBI Taxonomy" id="1531966"/>
    <lineage>
        <taxon>Eukaryota</taxon>
        <taxon>Fungi</taxon>
        <taxon>Dikarya</taxon>
        <taxon>Ascomycota</taxon>
        <taxon>Pezizomycotina</taxon>
        <taxon>Sordariomycetes</taxon>
        <taxon>Hypocreomycetidae</taxon>
        <taxon>Hypocreales</taxon>
        <taxon>Clavicipitaceae</taxon>
        <taxon>Clavicipitaceae incertae sedis</taxon>
        <taxon>'Torrubiella' clade</taxon>
    </lineage>
</organism>
<dbReference type="Proteomes" id="UP000039046">
    <property type="component" value="Unassembled WGS sequence"/>
</dbReference>
<dbReference type="OrthoDB" id="5416384at2759"/>
<dbReference type="GO" id="GO:0008270">
    <property type="term" value="F:zinc ion binding"/>
    <property type="evidence" value="ECO:0007669"/>
    <property type="project" value="InterPro"/>
</dbReference>
<dbReference type="GO" id="GO:0043565">
    <property type="term" value="F:sequence-specific DNA binding"/>
    <property type="evidence" value="ECO:0007669"/>
    <property type="project" value="TreeGrafter"/>
</dbReference>
<dbReference type="SMART" id="SM00066">
    <property type="entry name" value="GAL4"/>
    <property type="match status" value="1"/>
</dbReference>
<keyword evidence="4" id="KW-0805">Transcription regulation</keyword>
<evidence type="ECO:0000256" key="4">
    <source>
        <dbReference type="ARBA" id="ARBA00023015"/>
    </source>
</evidence>
<keyword evidence="7" id="KW-0539">Nucleus</keyword>
<dbReference type="PROSITE" id="PS00463">
    <property type="entry name" value="ZN2_CY6_FUNGAL_1"/>
    <property type="match status" value="1"/>
</dbReference>
<keyword evidence="3" id="KW-0862">Zinc</keyword>
<dbReference type="EMBL" id="CDHN01000003">
    <property type="protein sequence ID" value="CEJ90453.1"/>
    <property type="molecule type" value="Genomic_DNA"/>
</dbReference>
<dbReference type="PROSITE" id="PS50048">
    <property type="entry name" value="ZN2_CY6_FUNGAL_2"/>
    <property type="match status" value="1"/>
</dbReference>
<accession>A0A0A1TIX5</accession>
<feature type="domain" description="Zn(2)-C6 fungal-type" evidence="8">
    <location>
        <begin position="51"/>
        <end position="81"/>
    </location>
</feature>
<dbReference type="Gene3D" id="4.10.240.10">
    <property type="entry name" value="Zn(2)-C6 fungal-type DNA-binding domain"/>
    <property type="match status" value="1"/>
</dbReference>
<keyword evidence="5" id="KW-0238">DNA-binding</keyword>
<keyword evidence="2" id="KW-0479">Metal-binding</keyword>
<dbReference type="SUPFAM" id="SSF57701">
    <property type="entry name" value="Zn2/Cys6 DNA-binding domain"/>
    <property type="match status" value="1"/>
</dbReference>
<keyword evidence="6" id="KW-0804">Transcription</keyword>
<evidence type="ECO:0000256" key="7">
    <source>
        <dbReference type="ARBA" id="ARBA00023242"/>
    </source>
</evidence>
<evidence type="ECO:0000256" key="2">
    <source>
        <dbReference type="ARBA" id="ARBA00022723"/>
    </source>
</evidence>
<dbReference type="CDD" id="cd12148">
    <property type="entry name" value="fungal_TF_MHR"/>
    <property type="match status" value="1"/>
</dbReference>
<dbReference type="AlphaFoldDB" id="A0A0A1TIX5"/>
<dbReference type="GO" id="GO:0006351">
    <property type="term" value="P:DNA-templated transcription"/>
    <property type="evidence" value="ECO:0007669"/>
    <property type="project" value="InterPro"/>
</dbReference>
<comment type="subcellular location">
    <subcellularLocation>
        <location evidence="1">Nucleus</location>
    </subcellularLocation>
</comment>
<evidence type="ECO:0000256" key="1">
    <source>
        <dbReference type="ARBA" id="ARBA00004123"/>
    </source>
</evidence>